<dbReference type="PROSITE" id="PS50910">
    <property type="entry name" value="HEPN"/>
    <property type="match status" value="1"/>
</dbReference>
<dbReference type="EMBL" id="FUWZ01000001">
    <property type="protein sequence ID" value="SJZ68185.1"/>
    <property type="molecule type" value="Genomic_DNA"/>
</dbReference>
<dbReference type="Pfam" id="PF05168">
    <property type="entry name" value="HEPN"/>
    <property type="match status" value="1"/>
</dbReference>
<keyword evidence="3" id="KW-1185">Reference proteome</keyword>
<evidence type="ECO:0000313" key="3">
    <source>
        <dbReference type="Proteomes" id="UP000190367"/>
    </source>
</evidence>
<accession>A0A1T4MN08</accession>
<dbReference type="OrthoDB" id="624443at2"/>
<evidence type="ECO:0000313" key="2">
    <source>
        <dbReference type="EMBL" id="SJZ68185.1"/>
    </source>
</evidence>
<evidence type="ECO:0000259" key="1">
    <source>
        <dbReference type="PROSITE" id="PS50910"/>
    </source>
</evidence>
<dbReference type="Gene3D" id="1.20.120.330">
    <property type="entry name" value="Nucleotidyltransferases domain 2"/>
    <property type="match status" value="1"/>
</dbReference>
<dbReference type="AlphaFoldDB" id="A0A1T4MN08"/>
<proteinExistence type="predicted"/>
<dbReference type="STRING" id="634771.SAMN04488128_1011177"/>
<dbReference type="SMART" id="SM00748">
    <property type="entry name" value="HEPN"/>
    <property type="match status" value="1"/>
</dbReference>
<gene>
    <name evidence="2" type="ORF">SAMN04488128_1011177</name>
</gene>
<protein>
    <submittedName>
        <fullName evidence="2">HEPN domain-containing protein</fullName>
    </submittedName>
</protein>
<dbReference type="Proteomes" id="UP000190367">
    <property type="component" value="Unassembled WGS sequence"/>
</dbReference>
<name>A0A1T4MN08_9BACT</name>
<organism evidence="2 3">
    <name type="scientific">Chitinophaga eiseniae</name>
    <dbReference type="NCBI Taxonomy" id="634771"/>
    <lineage>
        <taxon>Bacteria</taxon>
        <taxon>Pseudomonadati</taxon>
        <taxon>Bacteroidota</taxon>
        <taxon>Chitinophagia</taxon>
        <taxon>Chitinophagales</taxon>
        <taxon>Chitinophagaceae</taxon>
        <taxon>Chitinophaga</taxon>
    </lineage>
</organism>
<dbReference type="SUPFAM" id="SSF81593">
    <property type="entry name" value="Nucleotidyltransferase substrate binding subunit/domain"/>
    <property type="match status" value="1"/>
</dbReference>
<feature type="domain" description="HEPN" evidence="1">
    <location>
        <begin position="248"/>
        <end position="363"/>
    </location>
</feature>
<dbReference type="RefSeq" id="WP_143312779.1">
    <property type="nucleotide sequence ID" value="NZ_FUWZ01000001.1"/>
</dbReference>
<sequence length="393" mass="45447">MLDRSEKLPTWLNKPYKLTEPEIENPFLVLEDFFEHDYLYGNRDSLWELLKSTVTGSYPKDLNRKERSNIIYFYELLERLIEACYLIHSLWSEKKLFCSPPGEEKKDGVENIACEEEEKEFENNPIYESIIDSGRSIPGIDKIFMIKHHHRSDYAASLLYLTHNNTNPHTEVARSIQSYFLPEFPVNILIRPATEVCNALKTGHLFYERVCHTERIKYDAQHTALPKPEPTGVDHVKKTAVDKFDRIYAVVPGFLSGADYYRKCGNTKLAAFSLHQVAEHSLRALLISVMGFAPHTHRLNTFLKATLFLTEEIGGVFQEDDENDLRLLQILNLSYVKGRYNICNDYIVSEEDIKTLFDKVSDLECKIKGTFTNIILQHGKLSHSAYKTDIIND</sequence>
<dbReference type="InterPro" id="IPR007842">
    <property type="entry name" value="HEPN_dom"/>
</dbReference>
<reference evidence="3" key="1">
    <citation type="submission" date="2017-02" db="EMBL/GenBank/DDBJ databases">
        <authorList>
            <person name="Varghese N."/>
            <person name="Submissions S."/>
        </authorList>
    </citation>
    <scope>NUCLEOTIDE SEQUENCE [LARGE SCALE GENOMIC DNA]</scope>
    <source>
        <strain evidence="3">DSM 22224</strain>
    </source>
</reference>